<evidence type="ECO:0000256" key="4">
    <source>
        <dbReference type="ARBA" id="ARBA00023242"/>
    </source>
</evidence>
<dbReference type="EMBL" id="JAQIZZ010000001">
    <property type="protein sequence ID" value="KAJ5556731.1"/>
    <property type="molecule type" value="Genomic_DNA"/>
</dbReference>
<dbReference type="InterPro" id="IPR002110">
    <property type="entry name" value="Ankyrin_rpt"/>
</dbReference>
<keyword evidence="9" id="KW-1185">Reference proteome</keyword>
<dbReference type="SUPFAM" id="SSF57701">
    <property type="entry name" value="Zn2/Cys6 DNA-binding domain"/>
    <property type="match status" value="1"/>
</dbReference>
<keyword evidence="3" id="KW-0804">Transcription</keyword>
<gene>
    <name evidence="8" type="ORF">N7494_000646</name>
</gene>
<evidence type="ECO:0000313" key="9">
    <source>
        <dbReference type="Proteomes" id="UP001220324"/>
    </source>
</evidence>
<feature type="domain" description="Zn(2)-C6 fungal-type" evidence="7">
    <location>
        <begin position="31"/>
        <end position="60"/>
    </location>
</feature>
<dbReference type="InterPro" id="IPR036864">
    <property type="entry name" value="Zn2-C6_fun-type_DNA-bd_sf"/>
</dbReference>
<sequence length="830" mass="93036">MVHAFHTDSGLVSTALRPIRKRFAKPPVKVACLPCRASRIRCGGQQPCSNCLKKGRTCSYLPSKRGGPRTKTQRPSPSPEEDAAQQDSSQFTAISAEFEPRKSAMAHHLLCHDNNGSTASETYRQIDVLSPLGAALRHLDLPQQVSSLCYGYYAGDADAAHISLELMPSPSIGAQCYVRTYGSEPEILNAYYDYIHSYFPILPPRVAPQCRDCPLQYPLACSGPQSEPLLMYKPQSPLSLAISAVLALTPHPNDPDSSASASLIQRRTYADKFAQLANTAIEAECDLDISSTDPGQALSTPRPSVNRERLHPQTPEELETLLALLILSMYEHFQRGNLLKMRWRAGQALALAFDKSLHNYVEEEEFCEARRRAWWMTYYCVIQGAIESTTPPTLLVNDPQFTTPYPRFSSDVEGWLILMQAQQVLVSATQFIAGVYKTLASQLDLHYVFERMQQLDYWTNYVFAQTEILPITSPEPDFGDFRETITARCIRAISRTKLSQAQIKIHRFRACSDIPIFKRHCDLIYAPKHREYYALQLLLANSRVDVNLADSLSWTPLQAVVLEGNHIAAGMLVRHAGIDINHQSSHNDAPLLLAVKRLNGQQAVLVVDSLLLHSELDVNISDSNGQTVLWHAVNRGHYDLVKLLLRQNDLRLNDPDRYGVTALARAAERPVLSVLELGRYASTPFYTHRASAVGCMPRRQLSRSEGTPSSEISRGANQRGPIGTTPLQVAVYSNYLSIVSLLLRQRNMVDINARGRQQWTAIFFAASNGHVTMTETLLKHPDINLNLADDQGRAPIWWAEHGQHSKVVNLLRKHGRSRKRKRHLVRSVFK</sequence>
<comment type="caution">
    <text evidence="8">The sequence shown here is derived from an EMBL/GenBank/DDBJ whole genome shotgun (WGS) entry which is preliminary data.</text>
</comment>
<dbReference type="PANTHER" id="PTHR47431:SF5">
    <property type="entry name" value="ZN(II)2CYS6 TRANSCRIPTION FACTOR (EUROFUNG)"/>
    <property type="match status" value="1"/>
</dbReference>
<feature type="compositionally biased region" description="Polar residues" evidence="6">
    <location>
        <begin position="292"/>
        <end position="303"/>
    </location>
</feature>
<protein>
    <recommendedName>
        <fullName evidence="7">Zn(2)-C6 fungal-type domain-containing protein</fullName>
    </recommendedName>
</protein>
<dbReference type="Gene3D" id="4.10.240.10">
    <property type="entry name" value="Zn(2)-C6 fungal-type DNA-binding domain"/>
    <property type="match status" value="1"/>
</dbReference>
<name>A0AAD6D6G7_9EURO</name>
<dbReference type="SUPFAM" id="SSF48403">
    <property type="entry name" value="Ankyrin repeat"/>
    <property type="match status" value="1"/>
</dbReference>
<dbReference type="Pfam" id="PF12796">
    <property type="entry name" value="Ank_2"/>
    <property type="match status" value="2"/>
</dbReference>
<reference evidence="8 9" key="1">
    <citation type="journal article" date="2023" name="IMA Fungus">
        <title>Comparative genomic study of the Penicillium genus elucidates a diverse pangenome and 15 lateral gene transfer events.</title>
        <authorList>
            <person name="Petersen C."/>
            <person name="Sorensen T."/>
            <person name="Nielsen M.R."/>
            <person name="Sondergaard T.E."/>
            <person name="Sorensen J.L."/>
            <person name="Fitzpatrick D.A."/>
            <person name="Frisvad J.C."/>
            <person name="Nielsen K.L."/>
        </authorList>
    </citation>
    <scope>NUCLEOTIDE SEQUENCE [LARGE SCALE GENOMIC DNA]</scope>
    <source>
        <strain evidence="8 9">IBT 35679</strain>
    </source>
</reference>
<organism evidence="8 9">
    <name type="scientific">Penicillium frequentans</name>
    <dbReference type="NCBI Taxonomy" id="3151616"/>
    <lineage>
        <taxon>Eukaryota</taxon>
        <taxon>Fungi</taxon>
        <taxon>Dikarya</taxon>
        <taxon>Ascomycota</taxon>
        <taxon>Pezizomycotina</taxon>
        <taxon>Eurotiomycetes</taxon>
        <taxon>Eurotiomycetidae</taxon>
        <taxon>Eurotiales</taxon>
        <taxon>Aspergillaceae</taxon>
        <taxon>Penicillium</taxon>
    </lineage>
</organism>
<evidence type="ECO:0000256" key="2">
    <source>
        <dbReference type="ARBA" id="ARBA00023125"/>
    </source>
</evidence>
<evidence type="ECO:0000313" key="8">
    <source>
        <dbReference type="EMBL" id="KAJ5556731.1"/>
    </source>
</evidence>
<dbReference type="PROSITE" id="PS50048">
    <property type="entry name" value="ZN2_CY6_FUNGAL_2"/>
    <property type="match status" value="1"/>
</dbReference>
<evidence type="ECO:0000256" key="1">
    <source>
        <dbReference type="ARBA" id="ARBA00023015"/>
    </source>
</evidence>
<dbReference type="SMART" id="SM00066">
    <property type="entry name" value="GAL4"/>
    <property type="match status" value="1"/>
</dbReference>
<dbReference type="Proteomes" id="UP001220324">
    <property type="component" value="Unassembled WGS sequence"/>
</dbReference>
<evidence type="ECO:0000256" key="5">
    <source>
        <dbReference type="PROSITE-ProRule" id="PRU00023"/>
    </source>
</evidence>
<dbReference type="SMART" id="SM00248">
    <property type="entry name" value="ANK"/>
    <property type="match status" value="6"/>
</dbReference>
<evidence type="ECO:0000256" key="3">
    <source>
        <dbReference type="ARBA" id="ARBA00023163"/>
    </source>
</evidence>
<dbReference type="InterPro" id="IPR001138">
    <property type="entry name" value="Zn2Cys6_DnaBD"/>
</dbReference>
<dbReference type="GO" id="GO:0003677">
    <property type="term" value="F:DNA binding"/>
    <property type="evidence" value="ECO:0007669"/>
    <property type="project" value="UniProtKB-KW"/>
</dbReference>
<dbReference type="CDD" id="cd00067">
    <property type="entry name" value="GAL4"/>
    <property type="match status" value="1"/>
</dbReference>
<dbReference type="PANTHER" id="PTHR47431">
    <property type="entry name" value="ZN(II)2CYS6 TRANSCRIPTION FACTOR (EUROFUNG)-RELATED"/>
    <property type="match status" value="1"/>
</dbReference>
<dbReference type="CDD" id="cd12148">
    <property type="entry name" value="fungal_TF_MHR"/>
    <property type="match status" value="1"/>
</dbReference>
<keyword evidence="1" id="KW-0805">Transcription regulation</keyword>
<proteinExistence type="predicted"/>
<dbReference type="InterPro" id="IPR036770">
    <property type="entry name" value="Ankyrin_rpt-contain_sf"/>
</dbReference>
<feature type="region of interest" description="Disordered" evidence="6">
    <location>
        <begin position="62"/>
        <end position="88"/>
    </location>
</feature>
<feature type="region of interest" description="Disordered" evidence="6">
    <location>
        <begin position="292"/>
        <end position="313"/>
    </location>
</feature>
<feature type="repeat" description="ANK" evidence="5">
    <location>
        <begin position="722"/>
        <end position="754"/>
    </location>
</feature>
<dbReference type="AlphaFoldDB" id="A0AAD6D6G7"/>
<accession>A0AAD6D6G7</accession>
<evidence type="ECO:0000259" key="7">
    <source>
        <dbReference type="PROSITE" id="PS50048"/>
    </source>
</evidence>
<dbReference type="GO" id="GO:0008270">
    <property type="term" value="F:zinc ion binding"/>
    <property type="evidence" value="ECO:0007669"/>
    <property type="project" value="InterPro"/>
</dbReference>
<evidence type="ECO:0000256" key="6">
    <source>
        <dbReference type="SAM" id="MobiDB-lite"/>
    </source>
</evidence>
<feature type="region of interest" description="Disordered" evidence="6">
    <location>
        <begin position="697"/>
        <end position="720"/>
    </location>
</feature>
<keyword evidence="2" id="KW-0238">DNA-binding</keyword>
<dbReference type="Gene3D" id="1.25.40.20">
    <property type="entry name" value="Ankyrin repeat-containing domain"/>
    <property type="match status" value="3"/>
</dbReference>
<dbReference type="Pfam" id="PF00172">
    <property type="entry name" value="Zn_clus"/>
    <property type="match status" value="1"/>
</dbReference>
<keyword evidence="5" id="KW-0040">ANK repeat</keyword>
<dbReference type="GO" id="GO:0000981">
    <property type="term" value="F:DNA-binding transcription factor activity, RNA polymerase II-specific"/>
    <property type="evidence" value="ECO:0007669"/>
    <property type="project" value="InterPro"/>
</dbReference>
<dbReference type="PROSITE" id="PS50088">
    <property type="entry name" value="ANK_REPEAT"/>
    <property type="match status" value="1"/>
</dbReference>
<dbReference type="PROSITE" id="PS00463">
    <property type="entry name" value="ZN2_CY6_FUNGAL_1"/>
    <property type="match status" value="1"/>
</dbReference>
<feature type="compositionally biased region" description="Polar residues" evidence="6">
    <location>
        <begin position="703"/>
        <end position="716"/>
    </location>
</feature>
<keyword evidence="4" id="KW-0539">Nucleus</keyword>